<proteinExistence type="predicted"/>
<gene>
    <name evidence="3" type="ORF">H0B56_01095</name>
</gene>
<sequence length="158" mass="18119">MARYENEGQWGREGYDYTQGREGYDYSRGREGYEHSRSREAYEDRSEPSTSRFTVIRRINGIISLVCGLFAAVLAVHIFLFVFEANFGNPFAAFVSDWARMVSLGLGNLFLPPNEKAQIALNQGIAAILWLVIGWLVTTIIARILLPYPDRSWYRRSQ</sequence>
<dbReference type="RefSeq" id="WP_180891036.1">
    <property type="nucleotide sequence ID" value="NZ_JACCKD010000001.1"/>
</dbReference>
<keyword evidence="2" id="KW-0812">Transmembrane</keyword>
<feature type="transmembrane region" description="Helical" evidence="2">
    <location>
        <begin position="125"/>
        <end position="146"/>
    </location>
</feature>
<protein>
    <recommendedName>
        <fullName evidence="5">YGGT family protein</fullName>
    </recommendedName>
</protein>
<feature type="region of interest" description="Disordered" evidence="1">
    <location>
        <begin position="1"/>
        <end position="45"/>
    </location>
</feature>
<keyword evidence="4" id="KW-1185">Reference proteome</keyword>
<organism evidence="3 4">
    <name type="scientific">Haloechinothrix aidingensis</name>
    <dbReference type="NCBI Taxonomy" id="2752311"/>
    <lineage>
        <taxon>Bacteria</taxon>
        <taxon>Bacillati</taxon>
        <taxon>Actinomycetota</taxon>
        <taxon>Actinomycetes</taxon>
        <taxon>Pseudonocardiales</taxon>
        <taxon>Pseudonocardiaceae</taxon>
        <taxon>Haloechinothrix</taxon>
    </lineage>
</organism>
<reference evidence="3 4" key="1">
    <citation type="submission" date="2020-07" db="EMBL/GenBank/DDBJ databases">
        <title>Genome of Haloechinothrix sp.</title>
        <authorList>
            <person name="Tang S.-K."/>
            <person name="Yang L."/>
            <person name="Zhu W.-Y."/>
        </authorList>
    </citation>
    <scope>NUCLEOTIDE SEQUENCE [LARGE SCALE GENOMIC DNA]</scope>
    <source>
        <strain evidence="3 4">YIM 98757</strain>
    </source>
</reference>
<accession>A0A837ZVL5</accession>
<dbReference type="AlphaFoldDB" id="A0A837ZVL5"/>
<evidence type="ECO:0000313" key="4">
    <source>
        <dbReference type="Proteomes" id="UP000582974"/>
    </source>
</evidence>
<name>A0A837ZVL5_9PSEU</name>
<evidence type="ECO:0000256" key="1">
    <source>
        <dbReference type="SAM" id="MobiDB-lite"/>
    </source>
</evidence>
<dbReference type="Proteomes" id="UP000582974">
    <property type="component" value="Unassembled WGS sequence"/>
</dbReference>
<comment type="caution">
    <text evidence="3">The sequence shown here is derived from an EMBL/GenBank/DDBJ whole genome shotgun (WGS) entry which is preliminary data.</text>
</comment>
<evidence type="ECO:0000313" key="3">
    <source>
        <dbReference type="EMBL" id="MBA0124134.1"/>
    </source>
</evidence>
<feature type="transmembrane region" description="Helical" evidence="2">
    <location>
        <begin position="62"/>
        <end position="83"/>
    </location>
</feature>
<keyword evidence="2" id="KW-1133">Transmembrane helix</keyword>
<evidence type="ECO:0000256" key="2">
    <source>
        <dbReference type="SAM" id="Phobius"/>
    </source>
</evidence>
<keyword evidence="2" id="KW-0472">Membrane</keyword>
<evidence type="ECO:0008006" key="5">
    <source>
        <dbReference type="Google" id="ProtNLM"/>
    </source>
</evidence>
<dbReference type="EMBL" id="JACCKD010000001">
    <property type="protein sequence ID" value="MBA0124134.1"/>
    <property type="molecule type" value="Genomic_DNA"/>
</dbReference>
<feature type="compositionally biased region" description="Basic and acidic residues" evidence="1">
    <location>
        <begin position="22"/>
        <end position="45"/>
    </location>
</feature>